<keyword evidence="9" id="KW-1185">Reference proteome</keyword>
<dbReference type="SMART" id="SM00355">
    <property type="entry name" value="ZnF_C2H2"/>
    <property type="match status" value="5"/>
</dbReference>
<evidence type="ECO:0000256" key="4">
    <source>
        <dbReference type="ARBA" id="ARBA00022833"/>
    </source>
</evidence>
<feature type="compositionally biased region" description="Low complexity" evidence="6">
    <location>
        <begin position="793"/>
        <end position="806"/>
    </location>
</feature>
<dbReference type="PANTHER" id="PTHR24409:SF418">
    <property type="entry name" value="SI:CH73-221F6.1"/>
    <property type="match status" value="1"/>
</dbReference>
<evidence type="ECO:0000256" key="3">
    <source>
        <dbReference type="ARBA" id="ARBA00022771"/>
    </source>
</evidence>
<evidence type="ECO:0000256" key="6">
    <source>
        <dbReference type="SAM" id="MobiDB-lite"/>
    </source>
</evidence>
<feature type="region of interest" description="Disordered" evidence="6">
    <location>
        <begin position="652"/>
        <end position="676"/>
    </location>
</feature>
<evidence type="ECO:0000259" key="7">
    <source>
        <dbReference type="PROSITE" id="PS50157"/>
    </source>
</evidence>
<feature type="compositionally biased region" description="Basic residues" evidence="6">
    <location>
        <begin position="237"/>
        <end position="251"/>
    </location>
</feature>
<dbReference type="GO" id="GO:0000981">
    <property type="term" value="F:DNA-binding transcription factor activity, RNA polymerase II-specific"/>
    <property type="evidence" value="ECO:0007669"/>
    <property type="project" value="TreeGrafter"/>
</dbReference>
<feature type="compositionally biased region" description="Basic residues" evidence="6">
    <location>
        <begin position="653"/>
        <end position="664"/>
    </location>
</feature>
<keyword evidence="3 5" id="KW-0863">Zinc-finger</keyword>
<feature type="region of interest" description="Disordered" evidence="6">
    <location>
        <begin position="456"/>
        <end position="514"/>
    </location>
</feature>
<comment type="caution">
    <text evidence="8">The sequence shown here is derived from an EMBL/GenBank/DDBJ whole genome shotgun (WGS) entry which is preliminary data.</text>
</comment>
<gene>
    <name evidence="8" type="primary">pol_1971</name>
    <name evidence="8" type="ORF">CDAR_495181</name>
</gene>
<organism evidence="8 9">
    <name type="scientific">Caerostris darwini</name>
    <dbReference type="NCBI Taxonomy" id="1538125"/>
    <lineage>
        <taxon>Eukaryota</taxon>
        <taxon>Metazoa</taxon>
        <taxon>Ecdysozoa</taxon>
        <taxon>Arthropoda</taxon>
        <taxon>Chelicerata</taxon>
        <taxon>Arachnida</taxon>
        <taxon>Araneae</taxon>
        <taxon>Araneomorphae</taxon>
        <taxon>Entelegynae</taxon>
        <taxon>Araneoidea</taxon>
        <taxon>Araneidae</taxon>
        <taxon>Caerostris</taxon>
    </lineage>
</organism>
<dbReference type="PROSITE" id="PS00028">
    <property type="entry name" value="ZINC_FINGER_C2H2_1"/>
    <property type="match status" value="3"/>
</dbReference>
<name>A0AAV4UYR9_9ARAC</name>
<sequence>MISHVLPHSLVFFSKLRKVSVSPHPGSQLPKQRSCACPDGSDPLIENYAVGEVDLFPSDVEVRDLFPDPTTSPRFDFLKLTCLQCQRKFFSAGGLENHLYAVHDVRLNSSDDIPISAGHSSQTAKPVITSSQPWAGQQLGPKSVCCTTPRRPVPSKPSRVTGETTKSAIPTAPIHEKKARKRISFKEKPDQVSHPVLLPLRPPQKEDEFNRLHGIASNSNTSDFDDFVLPRPPSSKPNRKSSKTVFTKKQHSISSSSQSTTATRRPSETVGPTLSCHLCDREGFPNCKALKYHLFRLHQIPMGKPVIDIPSPSLSPGPSHVRNANATSPAEETPLTNSPHSFGESAGTGPQVSRNGQTVTFRLPLVGADQCPDCFDTFSGKEWYSIKGSITKHLKFKHKSKPSEHNCFANVGLMIKPTDLQHQCPECTDCFTSSQGLRNHLAVHKKTSALQVATTLSIPSSRRKKRRKKRRSAVADSPSRDDNQVDANHSLAPPVRDSSVPPSQDAPIDEERRRDPLTIILSHSTISFHLTPQMTLFDSWMTHVLKSLLKARASYLSKNPGALIKHLRFVHQISIASCDFKCDICNLTITGKLKEHLCFASEEHPLVIDVQQELQCSQCDASFSTALGLQNHTNAHLRHSAVSQITPLSIPASRRRKRSKRKRASSSPQSDAAHECVRDNSQLLAPPVDDVPLVEAAPQPSDHDDEPLFHFAQIFDILTCDPSQDCSQLLSEAYSQLVAEASIIALPKASKPAPFTESRSFNIDDPQQCQRLYKRNRRRAIREIQKSSGERCSLSPSTRRSPQSSPSVAEVMTAFRSCQNTAPGPDRLTFNHWRSLDPRWTLVVHTVNEIISVIPPCTPPCALRHGESASNVLPCTIIQVEDSESVLPHPRPQCDTLGTCVCPEASDTKHSGAPSGQNNDSAVGVVTLFPSDLEVRDLFYDSNTSLKFDFIKLTCLQYRRRFFSAGGFENHLFAVHGINLDSTDDVPSHRESAPQGIAPSEELFRQCPNTGPPSCAPFTKIVPAKTWALWLPNLPSPHLSHGLGCN</sequence>
<feature type="domain" description="C2H2-type" evidence="7">
    <location>
        <begin position="422"/>
        <end position="449"/>
    </location>
</feature>
<accession>A0AAV4UYR9</accession>
<evidence type="ECO:0000313" key="9">
    <source>
        <dbReference type="Proteomes" id="UP001054837"/>
    </source>
</evidence>
<feature type="compositionally biased region" description="Polar residues" evidence="6">
    <location>
        <begin position="312"/>
        <end position="340"/>
    </location>
</feature>
<evidence type="ECO:0000313" key="8">
    <source>
        <dbReference type="EMBL" id="GIY62490.1"/>
    </source>
</evidence>
<dbReference type="PROSITE" id="PS50157">
    <property type="entry name" value="ZINC_FINGER_C2H2_2"/>
    <property type="match status" value="2"/>
</dbReference>
<protein>
    <submittedName>
        <fullName evidence="8">Retrovirus-related Pol polyprotein from type-2 retrotransposable element R2DM</fullName>
    </submittedName>
</protein>
<evidence type="ECO:0000256" key="2">
    <source>
        <dbReference type="ARBA" id="ARBA00022737"/>
    </source>
</evidence>
<feature type="domain" description="C2H2-type" evidence="7">
    <location>
        <begin position="614"/>
        <end position="641"/>
    </location>
</feature>
<keyword evidence="2" id="KW-0677">Repeat</keyword>
<feature type="region of interest" description="Disordered" evidence="6">
    <location>
        <begin position="132"/>
        <end position="271"/>
    </location>
</feature>
<feature type="region of interest" description="Disordered" evidence="6">
    <location>
        <begin position="785"/>
        <end position="806"/>
    </location>
</feature>
<reference evidence="8 9" key="1">
    <citation type="submission" date="2021-06" db="EMBL/GenBank/DDBJ databases">
        <title>Caerostris darwini draft genome.</title>
        <authorList>
            <person name="Kono N."/>
            <person name="Arakawa K."/>
        </authorList>
    </citation>
    <scope>NUCLEOTIDE SEQUENCE [LARGE SCALE GENOMIC DNA]</scope>
</reference>
<dbReference type="GO" id="GO:0005634">
    <property type="term" value="C:nucleus"/>
    <property type="evidence" value="ECO:0007669"/>
    <property type="project" value="TreeGrafter"/>
</dbReference>
<dbReference type="AlphaFoldDB" id="A0AAV4UYR9"/>
<keyword evidence="4" id="KW-0862">Zinc</keyword>
<evidence type="ECO:0000256" key="1">
    <source>
        <dbReference type="ARBA" id="ARBA00022723"/>
    </source>
</evidence>
<keyword evidence="1" id="KW-0479">Metal-binding</keyword>
<feature type="region of interest" description="Disordered" evidence="6">
    <location>
        <begin position="311"/>
        <end position="354"/>
    </location>
</feature>
<evidence type="ECO:0000256" key="5">
    <source>
        <dbReference type="PROSITE-ProRule" id="PRU00042"/>
    </source>
</evidence>
<dbReference type="GO" id="GO:0000977">
    <property type="term" value="F:RNA polymerase II transcription regulatory region sequence-specific DNA binding"/>
    <property type="evidence" value="ECO:0007669"/>
    <property type="project" value="TreeGrafter"/>
</dbReference>
<dbReference type="InterPro" id="IPR013087">
    <property type="entry name" value="Znf_C2H2_type"/>
</dbReference>
<dbReference type="Proteomes" id="UP001054837">
    <property type="component" value="Unassembled WGS sequence"/>
</dbReference>
<proteinExistence type="predicted"/>
<dbReference type="EMBL" id="BPLQ01012095">
    <property type="protein sequence ID" value="GIY62490.1"/>
    <property type="molecule type" value="Genomic_DNA"/>
</dbReference>
<dbReference type="PANTHER" id="PTHR24409">
    <property type="entry name" value="ZINC FINGER PROTEIN 142"/>
    <property type="match status" value="1"/>
</dbReference>
<dbReference type="GO" id="GO:0008270">
    <property type="term" value="F:zinc ion binding"/>
    <property type="evidence" value="ECO:0007669"/>
    <property type="project" value="UniProtKB-KW"/>
</dbReference>
<feature type="compositionally biased region" description="Basic residues" evidence="6">
    <location>
        <begin position="461"/>
        <end position="472"/>
    </location>
</feature>